<evidence type="ECO:0000313" key="2">
    <source>
        <dbReference type="Proteomes" id="UP000790377"/>
    </source>
</evidence>
<dbReference type="EMBL" id="MU268619">
    <property type="protein sequence ID" value="KAH7904076.1"/>
    <property type="molecule type" value="Genomic_DNA"/>
</dbReference>
<organism evidence="1 2">
    <name type="scientific">Hygrophoropsis aurantiaca</name>
    <dbReference type="NCBI Taxonomy" id="72124"/>
    <lineage>
        <taxon>Eukaryota</taxon>
        <taxon>Fungi</taxon>
        <taxon>Dikarya</taxon>
        <taxon>Basidiomycota</taxon>
        <taxon>Agaricomycotina</taxon>
        <taxon>Agaricomycetes</taxon>
        <taxon>Agaricomycetidae</taxon>
        <taxon>Boletales</taxon>
        <taxon>Coniophorineae</taxon>
        <taxon>Hygrophoropsidaceae</taxon>
        <taxon>Hygrophoropsis</taxon>
    </lineage>
</organism>
<accession>A0ACB7ZSN6</accession>
<comment type="caution">
    <text evidence="1">The sequence shown here is derived from an EMBL/GenBank/DDBJ whole genome shotgun (WGS) entry which is preliminary data.</text>
</comment>
<gene>
    <name evidence="1" type="ORF">BJ138DRAFT_965792</name>
</gene>
<feature type="non-terminal residue" evidence="1">
    <location>
        <position position="1"/>
    </location>
</feature>
<name>A0ACB7ZSN6_9AGAM</name>
<protein>
    <submittedName>
        <fullName evidence="1">Uncharacterized protein</fullName>
    </submittedName>
</protein>
<keyword evidence="2" id="KW-1185">Reference proteome</keyword>
<dbReference type="Proteomes" id="UP000790377">
    <property type="component" value="Unassembled WGS sequence"/>
</dbReference>
<evidence type="ECO:0000313" key="1">
    <source>
        <dbReference type="EMBL" id="KAH7904076.1"/>
    </source>
</evidence>
<reference evidence="1" key="1">
    <citation type="journal article" date="2021" name="New Phytol.">
        <title>Evolutionary innovations through gain and loss of genes in the ectomycorrhizal Boletales.</title>
        <authorList>
            <person name="Wu G."/>
            <person name="Miyauchi S."/>
            <person name="Morin E."/>
            <person name="Kuo A."/>
            <person name="Drula E."/>
            <person name="Varga T."/>
            <person name="Kohler A."/>
            <person name="Feng B."/>
            <person name="Cao Y."/>
            <person name="Lipzen A."/>
            <person name="Daum C."/>
            <person name="Hundley H."/>
            <person name="Pangilinan J."/>
            <person name="Johnson J."/>
            <person name="Barry K."/>
            <person name="LaButti K."/>
            <person name="Ng V."/>
            <person name="Ahrendt S."/>
            <person name="Min B."/>
            <person name="Choi I.G."/>
            <person name="Park H."/>
            <person name="Plett J.M."/>
            <person name="Magnuson J."/>
            <person name="Spatafora J.W."/>
            <person name="Nagy L.G."/>
            <person name="Henrissat B."/>
            <person name="Grigoriev I.V."/>
            <person name="Yang Z.L."/>
            <person name="Xu J."/>
            <person name="Martin F.M."/>
        </authorList>
    </citation>
    <scope>NUCLEOTIDE SEQUENCE</scope>
    <source>
        <strain evidence="1">ATCC 28755</strain>
    </source>
</reference>
<proteinExistence type="predicted"/>
<feature type="non-terminal residue" evidence="1">
    <location>
        <position position="339"/>
    </location>
</feature>
<sequence length="339" mass="38113">NIFVSKRPRKASDHSDDDENDPDTNNDFHKRDGDGNTDENDDGDADENDDGDYGVDTLEDLTPDMVTAIRERPKGGRPKAGDYDEPVREVLGTAIELFRATLLSENPFPSSSQELEWAKSAWREACDVLSVRISPTGEVLKLITNRGSHLRGELKTKSKPVVANVFGFETSADEEIQEDNRHLVASLKEDCAFIYRERGTSIDEHKGIYGNKAIQQVINELLYKNKHDEGITWSQFYSPFPIVGLALVITACSIDEWASGSKTKVAFTEDEYQSVFEGHLESLKSFEERSNRYNIVPQLLQKISNTGRYVTNKSHSYDPHSLHCYSVHAKADFVLNCTS</sequence>